<keyword evidence="2" id="KW-1185">Reference proteome</keyword>
<dbReference type="EMBL" id="JBHSGV010000006">
    <property type="protein sequence ID" value="MFC4749237.1"/>
    <property type="molecule type" value="Genomic_DNA"/>
</dbReference>
<evidence type="ECO:0000313" key="2">
    <source>
        <dbReference type="Proteomes" id="UP001595935"/>
    </source>
</evidence>
<name>A0ABV9PIC6_9FLAO</name>
<sequence length="270" mass="32015">MKRFFIILFLFQIHFAQSQDKILDKNSINTIIRVIDKRDSNCLSEIEKAKHDFKSKETFYYIEPEGYIDMNSNRHHPILIDLLRKKGIHFAISPETDNSSYWYSNDTVFYHLTTNCYYKAFNELLNSKYGSNFTQKIERTADSLYVISRIDTPFEYPNGVDNYCKIYPKAEDFLDQKKEILYDFLKNFKFPKGFIQTSSQDFFAKTNFIIKRNSKISALNIEIKFTNPENQKFKENIFTQIKMFIENANWQAAVSSGVKVDCLFNINFYN</sequence>
<organism evidence="1 2">
    <name type="scientific">Flavobacterium branchiicola</name>
    <dbReference type="NCBI Taxonomy" id="1114875"/>
    <lineage>
        <taxon>Bacteria</taxon>
        <taxon>Pseudomonadati</taxon>
        <taxon>Bacteroidota</taxon>
        <taxon>Flavobacteriia</taxon>
        <taxon>Flavobacteriales</taxon>
        <taxon>Flavobacteriaceae</taxon>
        <taxon>Flavobacterium</taxon>
    </lineage>
</organism>
<evidence type="ECO:0000313" key="1">
    <source>
        <dbReference type="EMBL" id="MFC4749237.1"/>
    </source>
</evidence>
<proteinExistence type="predicted"/>
<protein>
    <submittedName>
        <fullName evidence="1">Uncharacterized protein</fullName>
    </submittedName>
</protein>
<reference evidence="2" key="1">
    <citation type="journal article" date="2019" name="Int. J. Syst. Evol. Microbiol.">
        <title>The Global Catalogue of Microorganisms (GCM) 10K type strain sequencing project: providing services to taxonomists for standard genome sequencing and annotation.</title>
        <authorList>
            <consortium name="The Broad Institute Genomics Platform"/>
            <consortium name="The Broad Institute Genome Sequencing Center for Infectious Disease"/>
            <person name="Wu L."/>
            <person name="Ma J."/>
        </authorList>
    </citation>
    <scope>NUCLEOTIDE SEQUENCE [LARGE SCALE GENOMIC DNA]</scope>
    <source>
        <strain evidence="2">WYCCWR 13023</strain>
    </source>
</reference>
<comment type="caution">
    <text evidence="1">The sequence shown here is derived from an EMBL/GenBank/DDBJ whole genome shotgun (WGS) entry which is preliminary data.</text>
</comment>
<gene>
    <name evidence="1" type="ORF">ACFO5S_17440</name>
</gene>
<accession>A0ABV9PIC6</accession>
<dbReference type="Proteomes" id="UP001595935">
    <property type="component" value="Unassembled WGS sequence"/>
</dbReference>